<feature type="transmembrane region" description="Helical" evidence="5">
    <location>
        <begin position="421"/>
        <end position="443"/>
    </location>
</feature>
<evidence type="ECO:0000256" key="3">
    <source>
        <dbReference type="ARBA" id="ARBA00022989"/>
    </source>
</evidence>
<evidence type="ECO:0000256" key="5">
    <source>
        <dbReference type="SAM" id="Phobius"/>
    </source>
</evidence>
<dbReference type="GO" id="GO:0016020">
    <property type="term" value="C:membrane"/>
    <property type="evidence" value="ECO:0007669"/>
    <property type="project" value="UniProtKB-SubCell"/>
</dbReference>
<dbReference type="InterPro" id="IPR049453">
    <property type="entry name" value="Memb_transporter_dom"/>
</dbReference>
<evidence type="ECO:0000256" key="1">
    <source>
        <dbReference type="ARBA" id="ARBA00004141"/>
    </source>
</evidence>
<evidence type="ECO:0000313" key="7">
    <source>
        <dbReference type="EMBL" id="HIR89247.1"/>
    </source>
</evidence>
<sequence length="645" mass="76829">MPHDYKQWLKDFSHSIQRACPVILFFLGSFLIVYKFFGLHYVMIVSIITVFFQVRYKKNNNTFFRYIRLLIIGSILLLLAFLSAKNLFWCILLNLLVPFLLVFTRSSQFNPKGYFSYAMLFVFLSLMPPENISGLLTELFIFWFCVLILAFSIWIYFRFFSKQSDLPLTLKKTLLEISELIFLLTCPERRNELEQRFQQLIYNFHRISYHQNFFSIRTKENQIYDMVATLVQRFSYLITDYEWNVKLDSEHIDTLQYLSTFLKETAIQLESKFQEKRIKNAQELLNHMTIPEGRIRIFCRSLLHMIILILETQTVNPEPKRAINKINWREFWEQIRIRLSFESFEMRFAMRLSIVMTISCSISYLLPITHSYWIPLNAFLLLQPSCEDSSYRMKTRPIGTFIGCCVEFLIHPFLPDIGTQLVFALIMISLMYCATPGTWYQPIFSTCYALTLATMTMNETTAITLRILYLEAAVFLVFLVNRFFFPMRKDALFKYNVKALFRLHNSYWDIIRRGLIRDTDLSVSCEILTYFHMIYEECIGYLKKNSGIPFHDDLKVVLLTLWHMFSELEQLHYLVRTKSIHPDEQESVLKLIIAIQKELYPIIDDKDFSVLKREIRYQEPEVVYVLTEYLNHAESLLKYKSCIPF</sequence>
<feature type="transmembrane region" description="Helical" evidence="5">
    <location>
        <begin position="63"/>
        <end position="80"/>
    </location>
</feature>
<organism evidence="7 8">
    <name type="scientific">Candidatus Fimimorpha faecalis</name>
    <dbReference type="NCBI Taxonomy" id="2840824"/>
    <lineage>
        <taxon>Bacteria</taxon>
        <taxon>Bacillati</taxon>
        <taxon>Bacillota</taxon>
        <taxon>Clostridia</taxon>
        <taxon>Eubacteriales</taxon>
        <taxon>Candidatus Fimimorpha</taxon>
    </lineage>
</organism>
<keyword evidence="4 5" id="KW-0472">Membrane</keyword>
<dbReference type="Proteomes" id="UP000824201">
    <property type="component" value="Unassembled WGS sequence"/>
</dbReference>
<reference evidence="7" key="2">
    <citation type="journal article" date="2021" name="PeerJ">
        <title>Extensive microbial diversity within the chicken gut microbiome revealed by metagenomics and culture.</title>
        <authorList>
            <person name="Gilroy R."/>
            <person name="Ravi A."/>
            <person name="Getino M."/>
            <person name="Pursley I."/>
            <person name="Horton D.L."/>
            <person name="Alikhan N.F."/>
            <person name="Baker D."/>
            <person name="Gharbi K."/>
            <person name="Hall N."/>
            <person name="Watson M."/>
            <person name="Adriaenssens E.M."/>
            <person name="Foster-Nyarko E."/>
            <person name="Jarju S."/>
            <person name="Secka A."/>
            <person name="Antonio M."/>
            <person name="Oren A."/>
            <person name="Chaudhuri R.R."/>
            <person name="La Ragione R."/>
            <person name="Hildebrand F."/>
            <person name="Pallen M.J."/>
        </authorList>
    </citation>
    <scope>NUCLEOTIDE SEQUENCE</scope>
    <source>
        <strain evidence="7">ChiW13-3771</strain>
    </source>
</reference>
<comment type="caution">
    <text evidence="7">The sequence shown here is derived from an EMBL/GenBank/DDBJ whole genome shotgun (WGS) entry which is preliminary data.</text>
</comment>
<evidence type="ECO:0000256" key="2">
    <source>
        <dbReference type="ARBA" id="ARBA00022692"/>
    </source>
</evidence>
<comment type="subcellular location">
    <subcellularLocation>
        <location evidence="1">Membrane</location>
        <topology evidence="1">Multi-pass membrane protein</topology>
    </subcellularLocation>
</comment>
<feature type="transmembrane region" description="Helical" evidence="5">
    <location>
        <begin position="398"/>
        <end position="414"/>
    </location>
</feature>
<feature type="transmembrane region" description="Helical" evidence="5">
    <location>
        <begin position="140"/>
        <end position="157"/>
    </location>
</feature>
<feature type="domain" description="Integral membrane bound transporter" evidence="6">
    <location>
        <begin position="359"/>
        <end position="480"/>
    </location>
</feature>
<dbReference type="AlphaFoldDB" id="A0A9D1EF77"/>
<accession>A0A9D1EF77</accession>
<proteinExistence type="predicted"/>
<feature type="transmembrane region" description="Helical" evidence="5">
    <location>
        <begin position="111"/>
        <end position="128"/>
    </location>
</feature>
<dbReference type="Pfam" id="PF13515">
    <property type="entry name" value="FUSC_2"/>
    <property type="match status" value="1"/>
</dbReference>
<keyword evidence="3 5" id="KW-1133">Transmembrane helix</keyword>
<gene>
    <name evidence="7" type="ORF">IAC96_09875</name>
</gene>
<keyword evidence="2 5" id="KW-0812">Transmembrane</keyword>
<feature type="transmembrane region" description="Helical" evidence="5">
    <location>
        <begin position="348"/>
        <end position="366"/>
    </location>
</feature>
<dbReference type="EMBL" id="DVHN01000126">
    <property type="protein sequence ID" value="HIR89247.1"/>
    <property type="molecule type" value="Genomic_DNA"/>
</dbReference>
<reference evidence="7" key="1">
    <citation type="submission" date="2020-10" db="EMBL/GenBank/DDBJ databases">
        <authorList>
            <person name="Gilroy R."/>
        </authorList>
    </citation>
    <scope>NUCLEOTIDE SEQUENCE</scope>
    <source>
        <strain evidence="7">ChiW13-3771</strain>
    </source>
</reference>
<name>A0A9D1EF77_9FIRM</name>
<feature type="transmembrane region" description="Helical" evidence="5">
    <location>
        <begin position="463"/>
        <end position="485"/>
    </location>
</feature>
<feature type="transmembrane region" description="Helical" evidence="5">
    <location>
        <begin position="22"/>
        <end position="51"/>
    </location>
</feature>
<evidence type="ECO:0000313" key="8">
    <source>
        <dbReference type="Proteomes" id="UP000824201"/>
    </source>
</evidence>
<evidence type="ECO:0000259" key="6">
    <source>
        <dbReference type="Pfam" id="PF13515"/>
    </source>
</evidence>
<protein>
    <submittedName>
        <fullName evidence="7">FUSC family protein</fullName>
    </submittedName>
</protein>
<feature type="transmembrane region" description="Helical" evidence="5">
    <location>
        <begin position="86"/>
        <end position="104"/>
    </location>
</feature>
<evidence type="ECO:0000256" key="4">
    <source>
        <dbReference type="ARBA" id="ARBA00023136"/>
    </source>
</evidence>